<reference evidence="4" key="1">
    <citation type="submission" date="2022-07" db="EMBL/GenBank/DDBJ databases">
        <title>Fungi with potential for degradation of polypropylene.</title>
        <authorList>
            <person name="Gostincar C."/>
        </authorList>
    </citation>
    <scope>NUCLEOTIDE SEQUENCE</scope>
    <source>
        <strain evidence="4">EXF-13308</strain>
    </source>
</reference>
<keyword evidence="1" id="KW-0378">Hydrolase</keyword>
<organism evidence="4 5">
    <name type="scientific">Pleurostoma richardsiae</name>
    <dbReference type="NCBI Taxonomy" id="41990"/>
    <lineage>
        <taxon>Eukaryota</taxon>
        <taxon>Fungi</taxon>
        <taxon>Dikarya</taxon>
        <taxon>Ascomycota</taxon>
        <taxon>Pezizomycotina</taxon>
        <taxon>Sordariomycetes</taxon>
        <taxon>Sordariomycetidae</taxon>
        <taxon>Calosphaeriales</taxon>
        <taxon>Pleurostomataceae</taxon>
        <taxon>Pleurostoma</taxon>
    </lineage>
</organism>
<name>A0AA38VDP4_9PEZI</name>
<feature type="region of interest" description="Disordered" evidence="2">
    <location>
        <begin position="39"/>
        <end position="79"/>
    </location>
</feature>
<feature type="region of interest" description="Disordered" evidence="2">
    <location>
        <begin position="105"/>
        <end position="176"/>
    </location>
</feature>
<proteinExistence type="predicted"/>
<keyword evidence="5" id="KW-1185">Reference proteome</keyword>
<dbReference type="Proteomes" id="UP001174694">
    <property type="component" value="Unassembled WGS sequence"/>
</dbReference>
<comment type="caution">
    <text evidence="4">The sequence shown here is derived from an EMBL/GenBank/DDBJ whole genome shotgun (WGS) entry which is preliminary data.</text>
</comment>
<evidence type="ECO:0000313" key="5">
    <source>
        <dbReference type="Proteomes" id="UP001174694"/>
    </source>
</evidence>
<dbReference type="GO" id="GO:0016787">
    <property type="term" value="F:hydrolase activity"/>
    <property type="evidence" value="ECO:0007669"/>
    <property type="project" value="UniProtKB-KW"/>
</dbReference>
<feature type="compositionally biased region" description="Basic and acidic residues" evidence="2">
    <location>
        <begin position="58"/>
        <end position="69"/>
    </location>
</feature>
<dbReference type="AlphaFoldDB" id="A0AA38VDP4"/>
<feature type="domain" description="UFSP1/2/DUB catalytic" evidence="3">
    <location>
        <begin position="265"/>
        <end position="482"/>
    </location>
</feature>
<feature type="compositionally biased region" description="Polar residues" evidence="2">
    <location>
        <begin position="163"/>
        <end position="176"/>
    </location>
</feature>
<accession>A0AA38VDP4</accession>
<dbReference type="InterPro" id="IPR012462">
    <property type="entry name" value="UFSP1/2_DUB_cat"/>
</dbReference>
<sequence length="495" mass="55275">MADGDGDDVPECPFCGYRAKEGQYMLLMHMEQFHAEGQSPFIAVGGEPEQQHPALARADPDRGGNDRGSPDSSEQFAECPVDGCGEVLLADELEYHIELHREETDAGVASSAASPVRDEQAGVVDAPRSPSDPAQGARMARERRASRSSPRRAQPSSRHPARQNSVRSGPPTASRQESTIQAWRNLFGMHPKRHADEKKKPEQEADGVLGKTQRKRLGKNELGKYAHEKKMPDWLVSHLNRGGQVVGEGIIPVLRQLLEQSPTTMYAYLCHPCVKHISKLKREGGFCGYRNIQMMSSYILGVDFKGVEHFQGHVPSIFDIQNFIEEAWDRGINSQGRVETGGIRGTRKYIGTPEAQAMFVSLQIPCDAQGFKDKEPGKSEERLLQYIEHYFQSAVFNPEAKVRTTTLPPIYFQHAGHSMTIVGLERMANGDLNLLVFDPMFHDAPSITKLVGSSFRAKSAESALKPYRRGNKYLRKYREFEVLRLRPGPETLLPN</sequence>
<dbReference type="EMBL" id="JANBVO010000021">
    <property type="protein sequence ID" value="KAJ9142620.1"/>
    <property type="molecule type" value="Genomic_DNA"/>
</dbReference>
<evidence type="ECO:0000259" key="3">
    <source>
        <dbReference type="Pfam" id="PF07910"/>
    </source>
</evidence>
<gene>
    <name evidence="4" type="ORF">NKR23_g7012</name>
</gene>
<protein>
    <submittedName>
        <fullName evidence="4">Zinc finger with UFM1-specific peptidase domain protein</fullName>
    </submittedName>
</protein>
<evidence type="ECO:0000256" key="1">
    <source>
        <dbReference type="ARBA" id="ARBA00022801"/>
    </source>
</evidence>
<feature type="compositionally biased region" description="Basic and acidic residues" evidence="2">
    <location>
        <begin position="194"/>
        <end position="203"/>
    </location>
</feature>
<evidence type="ECO:0000256" key="2">
    <source>
        <dbReference type="SAM" id="MobiDB-lite"/>
    </source>
</evidence>
<evidence type="ECO:0000313" key="4">
    <source>
        <dbReference type="EMBL" id="KAJ9142620.1"/>
    </source>
</evidence>
<dbReference type="Pfam" id="PF07910">
    <property type="entry name" value="Peptidase_C78"/>
    <property type="match status" value="1"/>
</dbReference>
<feature type="region of interest" description="Disordered" evidence="2">
    <location>
        <begin position="193"/>
        <end position="217"/>
    </location>
</feature>
<dbReference type="Gene3D" id="3.90.70.130">
    <property type="match status" value="1"/>
</dbReference>